<dbReference type="Proteomes" id="UP000199256">
    <property type="component" value="Unassembled WGS sequence"/>
</dbReference>
<dbReference type="NCBIfam" id="TIGR00536">
    <property type="entry name" value="hemK_fam"/>
    <property type="match status" value="1"/>
</dbReference>
<feature type="domain" description="Release factor glutamine methyltransferase N-terminal" evidence="6">
    <location>
        <begin position="36"/>
        <end position="95"/>
    </location>
</feature>
<dbReference type="InterPro" id="IPR040758">
    <property type="entry name" value="PrmC_N"/>
</dbReference>
<dbReference type="Pfam" id="PF05175">
    <property type="entry name" value="MTS"/>
    <property type="match status" value="1"/>
</dbReference>
<dbReference type="NCBIfam" id="TIGR03533">
    <property type="entry name" value="L3_gln_methyl"/>
    <property type="match status" value="1"/>
</dbReference>
<keyword evidence="7" id="KW-0689">Ribosomal protein</keyword>
<dbReference type="InterPro" id="IPR004556">
    <property type="entry name" value="HemK-like"/>
</dbReference>
<accession>A0A1H7NC40</accession>
<organism evidence="7 8">
    <name type="scientific">Ectothiorhodospira marina</name>
    <dbReference type="NCBI Taxonomy" id="1396821"/>
    <lineage>
        <taxon>Bacteria</taxon>
        <taxon>Pseudomonadati</taxon>
        <taxon>Pseudomonadota</taxon>
        <taxon>Gammaproteobacteria</taxon>
        <taxon>Chromatiales</taxon>
        <taxon>Ectothiorhodospiraceae</taxon>
        <taxon>Ectothiorhodospira</taxon>
    </lineage>
</organism>
<evidence type="ECO:0000259" key="6">
    <source>
        <dbReference type="Pfam" id="PF17827"/>
    </source>
</evidence>
<dbReference type="GO" id="GO:0036009">
    <property type="term" value="F:protein-glutamine N-methyltransferase activity"/>
    <property type="evidence" value="ECO:0007669"/>
    <property type="project" value="UniProtKB-UniRule"/>
</dbReference>
<comment type="catalytic activity">
    <reaction evidence="4">
        <text>L-glutaminyl-[ribosomal protein uL3] + S-adenosyl-L-methionine = N(5)-methyl-L-glutaminyl-[ribosomal protein uL3] + S-adenosyl-L-homocysteine + H(+)</text>
        <dbReference type="Rhea" id="RHEA:45020"/>
        <dbReference type="Rhea" id="RHEA-COMP:11063"/>
        <dbReference type="Rhea" id="RHEA-COMP:11064"/>
        <dbReference type="ChEBI" id="CHEBI:15378"/>
        <dbReference type="ChEBI" id="CHEBI:30011"/>
        <dbReference type="ChEBI" id="CHEBI:57856"/>
        <dbReference type="ChEBI" id="CHEBI:59789"/>
        <dbReference type="ChEBI" id="CHEBI:61891"/>
        <dbReference type="EC" id="2.1.1.298"/>
    </reaction>
</comment>
<dbReference type="InterPro" id="IPR002052">
    <property type="entry name" value="DNA_methylase_N6_adenine_CS"/>
</dbReference>
<sequence>MNLMDISFDTDDLVTVRDYIRFGMSRFTAAGLTFGHGTDNALDEAAWLVFHALHLPHDLSGAWLDCRLTREERRQVAALLHQRVETRKPAAYLTGRAFFMGMEFKVDERVLVPRSPLAELIGQGFAPWVDPGRAGRVLDLCTGSGCIGIACAHVFPDARVDLSDVSPDALAVARENIRLHGLEDRVEALESDLMAGLGSRCYDIIVSNPPYVDAADMAALTPEFRHEPELGLSSGPDGLEATLRILKDAGRHLNAGGILVVEVGNSAPALEARLPDVPFTWLEFEHGGQGVFLLTAEQVQSL</sequence>
<gene>
    <name evidence="4" type="primary">prmB</name>
    <name evidence="7" type="ORF">SAMN05444515_11181</name>
</gene>
<evidence type="ECO:0000313" key="7">
    <source>
        <dbReference type="EMBL" id="SEL21014.1"/>
    </source>
</evidence>
<dbReference type="Gene3D" id="1.10.8.10">
    <property type="entry name" value="DNA helicase RuvA subunit, C-terminal domain"/>
    <property type="match status" value="1"/>
</dbReference>
<dbReference type="SUPFAM" id="SSF53335">
    <property type="entry name" value="S-adenosyl-L-methionine-dependent methyltransferases"/>
    <property type="match status" value="1"/>
</dbReference>
<evidence type="ECO:0000256" key="4">
    <source>
        <dbReference type="HAMAP-Rule" id="MF_02125"/>
    </source>
</evidence>
<evidence type="ECO:0000313" key="8">
    <source>
        <dbReference type="Proteomes" id="UP000199256"/>
    </source>
</evidence>
<dbReference type="GO" id="GO:0005840">
    <property type="term" value="C:ribosome"/>
    <property type="evidence" value="ECO:0007669"/>
    <property type="project" value="UniProtKB-KW"/>
</dbReference>
<name>A0A1H7NC40_9GAMM</name>
<comment type="similarity">
    <text evidence="4">Belongs to the protein N5-glutamine methyltransferase family. PrmB subfamily.</text>
</comment>
<dbReference type="GO" id="GO:0005829">
    <property type="term" value="C:cytosol"/>
    <property type="evidence" value="ECO:0007669"/>
    <property type="project" value="TreeGrafter"/>
</dbReference>
<protein>
    <recommendedName>
        <fullName evidence="4">Ribosomal protein uL3 glutamine methyltransferase</fullName>
        <shortName evidence="4">uL3 MTase</shortName>
        <ecNumber evidence="4">2.1.1.298</ecNumber>
    </recommendedName>
    <alternativeName>
        <fullName evidence="4">N5-glutamine methyltransferase PrmB</fullName>
    </alternativeName>
</protein>
<dbReference type="PIRSF" id="PIRSF037167">
    <property type="entry name" value="Mtase_YfcB_prd"/>
    <property type="match status" value="1"/>
</dbReference>
<dbReference type="GO" id="GO:0032259">
    <property type="term" value="P:methylation"/>
    <property type="evidence" value="ECO:0007669"/>
    <property type="project" value="UniProtKB-KW"/>
</dbReference>
<evidence type="ECO:0000259" key="5">
    <source>
        <dbReference type="Pfam" id="PF05175"/>
    </source>
</evidence>
<feature type="domain" description="Methyltransferase small" evidence="5">
    <location>
        <begin position="133"/>
        <end position="216"/>
    </location>
</feature>
<dbReference type="CDD" id="cd02440">
    <property type="entry name" value="AdoMet_MTases"/>
    <property type="match status" value="1"/>
</dbReference>
<dbReference type="InterPro" id="IPR007848">
    <property type="entry name" value="Small_mtfrase_dom"/>
</dbReference>
<dbReference type="GO" id="GO:0003676">
    <property type="term" value="F:nucleic acid binding"/>
    <property type="evidence" value="ECO:0007669"/>
    <property type="project" value="InterPro"/>
</dbReference>
<comment type="function">
    <text evidence="4">Methylates ribosomal protein uL3 on a specific glutamine residue.</text>
</comment>
<keyword evidence="7" id="KW-0687">Ribonucleoprotein</keyword>
<dbReference type="EC" id="2.1.1.298" evidence="4"/>
<dbReference type="PROSITE" id="PS00092">
    <property type="entry name" value="N6_MTASE"/>
    <property type="match status" value="1"/>
</dbReference>
<keyword evidence="8" id="KW-1185">Reference proteome</keyword>
<proteinExistence type="inferred from homology"/>
<evidence type="ECO:0000256" key="2">
    <source>
        <dbReference type="ARBA" id="ARBA00022679"/>
    </source>
</evidence>
<dbReference type="PANTHER" id="PTHR47806">
    <property type="entry name" value="50S RIBOSOMAL PROTEIN L3 GLUTAMINE METHYLTRANSFERASE"/>
    <property type="match status" value="1"/>
</dbReference>
<dbReference type="InterPro" id="IPR017127">
    <property type="entry name" value="Ribosome_uL3_MTase"/>
</dbReference>
<evidence type="ECO:0000256" key="1">
    <source>
        <dbReference type="ARBA" id="ARBA00022603"/>
    </source>
</evidence>
<dbReference type="STRING" id="1396821.SAMN05444515_11181"/>
<dbReference type="HAMAP" id="MF_02125">
    <property type="entry name" value="L3_methyltr_PrmB"/>
    <property type="match status" value="1"/>
</dbReference>
<dbReference type="EMBL" id="FOAA01000011">
    <property type="protein sequence ID" value="SEL21014.1"/>
    <property type="molecule type" value="Genomic_DNA"/>
</dbReference>
<dbReference type="InterPro" id="IPR029063">
    <property type="entry name" value="SAM-dependent_MTases_sf"/>
</dbReference>
<dbReference type="Gene3D" id="3.40.50.150">
    <property type="entry name" value="Vaccinia Virus protein VP39"/>
    <property type="match status" value="1"/>
</dbReference>
<evidence type="ECO:0000256" key="3">
    <source>
        <dbReference type="ARBA" id="ARBA00022691"/>
    </source>
</evidence>
<keyword evidence="2 4" id="KW-0808">Transferase</keyword>
<dbReference type="OrthoDB" id="9800643at2"/>
<keyword evidence="3 4" id="KW-0949">S-adenosyl-L-methionine</keyword>
<dbReference type="AlphaFoldDB" id="A0A1H7NC40"/>
<dbReference type="PANTHER" id="PTHR47806:SF1">
    <property type="entry name" value="RIBOSOMAL PROTEIN UL3 GLUTAMINE METHYLTRANSFERASE"/>
    <property type="match status" value="1"/>
</dbReference>
<reference evidence="8" key="1">
    <citation type="submission" date="2016-10" db="EMBL/GenBank/DDBJ databases">
        <authorList>
            <person name="Varghese N."/>
            <person name="Submissions S."/>
        </authorList>
    </citation>
    <scope>NUCLEOTIDE SEQUENCE [LARGE SCALE GENOMIC DNA]</scope>
    <source>
        <strain evidence="8">DSM 241</strain>
    </source>
</reference>
<dbReference type="Pfam" id="PF17827">
    <property type="entry name" value="PrmC_N"/>
    <property type="match status" value="1"/>
</dbReference>
<keyword evidence="1 4" id="KW-0489">Methyltransferase</keyword>